<comment type="caution">
    <text evidence="1">The sequence shown here is derived from an EMBL/GenBank/DDBJ whole genome shotgun (WGS) entry which is preliminary data.</text>
</comment>
<evidence type="ECO:0000313" key="1">
    <source>
        <dbReference type="EMBL" id="KAK7282231.1"/>
    </source>
</evidence>
<proteinExistence type="predicted"/>
<dbReference type="AlphaFoldDB" id="A0AAN9FW65"/>
<reference evidence="1 2" key="1">
    <citation type="submission" date="2024-01" db="EMBL/GenBank/DDBJ databases">
        <title>The genomes of 5 underutilized Papilionoideae crops provide insights into root nodulation and disease resistanc.</title>
        <authorList>
            <person name="Yuan L."/>
        </authorList>
    </citation>
    <scope>NUCLEOTIDE SEQUENCE [LARGE SCALE GENOMIC DNA]</scope>
    <source>
        <strain evidence="1">ZHUSHIDOU_FW_LH</strain>
        <tissue evidence="1">Leaf</tissue>
    </source>
</reference>
<accession>A0AAN9FW65</accession>
<evidence type="ECO:0000313" key="2">
    <source>
        <dbReference type="Proteomes" id="UP001372338"/>
    </source>
</evidence>
<protein>
    <submittedName>
        <fullName evidence="1">Uncharacterized protein</fullName>
    </submittedName>
</protein>
<sequence length="203" mass="22143">MISIFINLGALCPFFRVLEECNATGVDAQLKHYNAIYTVILFRYVGRCAFDIGDGGNCGGYNGSTNMNVEVVIVAKANLANGGVIGADGRGREGERGDVGVIGDQSVIRGSRPTLSRQGRLVVGVKQESDVKVWPEANVKVRRWINLGGLMSRASERLVFGPGADVWIIKEINVKVWLEADAKVGPWVNLETWIDVRHETNVT</sequence>
<gene>
    <name evidence="1" type="ORF">RIF29_10855</name>
</gene>
<keyword evidence="2" id="KW-1185">Reference proteome</keyword>
<name>A0AAN9FW65_CROPI</name>
<dbReference type="EMBL" id="JAYWIO010000002">
    <property type="protein sequence ID" value="KAK7282231.1"/>
    <property type="molecule type" value="Genomic_DNA"/>
</dbReference>
<dbReference type="Proteomes" id="UP001372338">
    <property type="component" value="Unassembled WGS sequence"/>
</dbReference>
<organism evidence="1 2">
    <name type="scientific">Crotalaria pallida</name>
    <name type="common">Smooth rattlebox</name>
    <name type="synonym">Crotalaria striata</name>
    <dbReference type="NCBI Taxonomy" id="3830"/>
    <lineage>
        <taxon>Eukaryota</taxon>
        <taxon>Viridiplantae</taxon>
        <taxon>Streptophyta</taxon>
        <taxon>Embryophyta</taxon>
        <taxon>Tracheophyta</taxon>
        <taxon>Spermatophyta</taxon>
        <taxon>Magnoliopsida</taxon>
        <taxon>eudicotyledons</taxon>
        <taxon>Gunneridae</taxon>
        <taxon>Pentapetalae</taxon>
        <taxon>rosids</taxon>
        <taxon>fabids</taxon>
        <taxon>Fabales</taxon>
        <taxon>Fabaceae</taxon>
        <taxon>Papilionoideae</taxon>
        <taxon>50 kb inversion clade</taxon>
        <taxon>genistoids sensu lato</taxon>
        <taxon>core genistoids</taxon>
        <taxon>Crotalarieae</taxon>
        <taxon>Crotalaria</taxon>
    </lineage>
</organism>